<dbReference type="PANTHER" id="PTHR23303">
    <property type="entry name" value="CARBOXYPEPTIDASE REGULATORY REGION-CONTAINING"/>
    <property type="match status" value="1"/>
</dbReference>
<evidence type="ECO:0000313" key="8">
    <source>
        <dbReference type="EMBL" id="MBB3839368.1"/>
    </source>
</evidence>
<feature type="domain" description="SD-repeat containing protein B" evidence="6">
    <location>
        <begin position="752"/>
        <end position="803"/>
    </location>
</feature>
<feature type="domain" description="Ig-like" evidence="7">
    <location>
        <begin position="1972"/>
        <end position="2057"/>
    </location>
</feature>
<dbReference type="Pfam" id="PF01345">
    <property type="entry name" value="DUF11"/>
    <property type="match status" value="1"/>
</dbReference>
<dbReference type="SUPFAM" id="SSF117074">
    <property type="entry name" value="Hypothetical protein PA1324"/>
    <property type="match status" value="5"/>
</dbReference>
<feature type="domain" description="SD-repeat containing protein B" evidence="6">
    <location>
        <begin position="1514"/>
        <end position="1634"/>
    </location>
</feature>
<dbReference type="InterPro" id="IPR013783">
    <property type="entry name" value="Ig-like_fold"/>
</dbReference>
<evidence type="ECO:0000256" key="2">
    <source>
        <dbReference type="ARBA" id="ARBA00022525"/>
    </source>
</evidence>
<evidence type="ECO:0000256" key="1">
    <source>
        <dbReference type="ARBA" id="ARBA00004613"/>
    </source>
</evidence>
<feature type="region of interest" description="Disordered" evidence="4">
    <location>
        <begin position="2165"/>
        <end position="2184"/>
    </location>
</feature>
<organism evidence="8 9">
    <name type="scientific">Runella defluvii</name>
    <dbReference type="NCBI Taxonomy" id="370973"/>
    <lineage>
        <taxon>Bacteria</taxon>
        <taxon>Pseudomonadati</taxon>
        <taxon>Bacteroidota</taxon>
        <taxon>Cytophagia</taxon>
        <taxon>Cytophagales</taxon>
        <taxon>Spirosomataceae</taxon>
        <taxon>Runella</taxon>
    </lineage>
</organism>
<comment type="caution">
    <text evidence="8">The sequence shown here is derived from an EMBL/GenBank/DDBJ whole genome shotgun (WGS) entry which is preliminary data.</text>
</comment>
<evidence type="ECO:0000259" key="6">
    <source>
        <dbReference type="Pfam" id="PF17210"/>
    </source>
</evidence>
<feature type="domain" description="SD-repeat containing protein B" evidence="6">
    <location>
        <begin position="162"/>
        <end position="242"/>
    </location>
</feature>
<dbReference type="InterPro" id="IPR044023">
    <property type="entry name" value="Ig_7"/>
</dbReference>
<dbReference type="InterPro" id="IPR051417">
    <property type="entry name" value="SDr/BOS_complex"/>
</dbReference>
<dbReference type="Pfam" id="PF19081">
    <property type="entry name" value="Ig_7"/>
    <property type="match status" value="1"/>
</dbReference>
<gene>
    <name evidence="8" type="ORF">FHS57_003374</name>
</gene>
<name>A0A7W6ERB2_9BACT</name>
<dbReference type="Gene3D" id="2.60.40.1170">
    <property type="entry name" value="Mu homology domain, subdomain B"/>
    <property type="match status" value="1"/>
</dbReference>
<keyword evidence="3" id="KW-0732">Signal</keyword>
<feature type="domain" description="SD-repeat containing protein B" evidence="6">
    <location>
        <begin position="1640"/>
        <end position="1760"/>
    </location>
</feature>
<keyword evidence="2" id="KW-0964">Secreted</keyword>
<accession>A0A7W6ERB2</accession>
<dbReference type="Gene3D" id="2.60.40.10">
    <property type="entry name" value="Immunoglobulins"/>
    <property type="match status" value="5"/>
</dbReference>
<evidence type="ECO:0000256" key="4">
    <source>
        <dbReference type="SAM" id="MobiDB-lite"/>
    </source>
</evidence>
<reference evidence="8 9" key="1">
    <citation type="submission" date="2020-08" db="EMBL/GenBank/DDBJ databases">
        <title>Genomic Encyclopedia of Type Strains, Phase IV (KMG-IV): sequencing the most valuable type-strain genomes for metagenomic binning, comparative biology and taxonomic classification.</title>
        <authorList>
            <person name="Goeker M."/>
        </authorList>
    </citation>
    <scope>NUCLEOTIDE SEQUENCE [LARGE SCALE GENOMIC DNA]</scope>
    <source>
        <strain evidence="8 9">DSM 17976</strain>
    </source>
</reference>
<comment type="subcellular location">
    <subcellularLocation>
        <location evidence="1">Secreted</location>
    </subcellularLocation>
</comment>
<dbReference type="PANTHER" id="PTHR23303:SF15">
    <property type="entry name" value="COLOSSIN-A"/>
    <property type="match status" value="1"/>
</dbReference>
<feature type="domain" description="DUF11" evidence="5">
    <location>
        <begin position="2067"/>
        <end position="2177"/>
    </location>
</feature>
<evidence type="ECO:0000259" key="5">
    <source>
        <dbReference type="Pfam" id="PF01345"/>
    </source>
</evidence>
<evidence type="ECO:0000256" key="3">
    <source>
        <dbReference type="ARBA" id="ARBA00022729"/>
    </source>
</evidence>
<dbReference type="Pfam" id="PF17210">
    <property type="entry name" value="SdrD_B"/>
    <property type="match status" value="5"/>
</dbReference>
<dbReference type="RefSeq" id="WP_183975559.1">
    <property type="nucleotide sequence ID" value="NZ_JACIBY010000006.1"/>
</dbReference>
<keyword evidence="9" id="KW-1185">Reference proteome</keyword>
<protein>
    <submittedName>
        <fullName evidence="8">Putative repeat protein (TIGR01451 family)</fullName>
    </submittedName>
</protein>
<dbReference type="InterPro" id="IPR033764">
    <property type="entry name" value="Sdr_B"/>
</dbReference>
<dbReference type="GO" id="GO:0005576">
    <property type="term" value="C:extracellular region"/>
    <property type="evidence" value="ECO:0007669"/>
    <property type="project" value="UniProtKB-SubCell"/>
</dbReference>
<sequence>MAILHRIHQREYAAWFVQYSIKTLTLLGILLGSFQLVRAQQCSITINKVTVSGCYLLSGQSKATVSIEVGWSGAPANDSIEVTLGADKRYIRPGTFAVSYPATNIKGNQTIVTPQVIAFEVNATGSSLPITAQFTTQTSCSATSTAQLPAACPPLVCSGNQAGGTVFNDYNANGVKDAGESNGVAGVTVIAYDCAGGIAAQTTTDASGKYVLSVSASDYPIRVEFASLPSYAGQGTMHGADNRTTVQFVTAPDCTIDLGVLDNNDYCQTTPQVVVPCYVYGKPDVGSLSGQMDALVAFDYGTTGPKDMSKIALLAKAEEVGTLWGVAYDRYKHKVYTSATLKRHAGLGPLGLGGIYVTDMATNTASPYVDVSQPPLNINVGATNAGNPWFGVTNATRGLNPDPAQPSADSLAFELIGKVGIGDLEISEDGKSLYFINLFDKKLYQISISGAAPSLVGSWAIPDPGCTGGTLRPFATKVYKGKVYIGSVCDASTSTKSNLRGFVNAFDGTNFSQVFDFPLTYPKGAVLVNTTPAVVDRVGWYPWTDSFNTVNSNTTNGTFIRVLYPQPMLTDIEFDIDGSMVLALGDRTGLQSGYNNYRPSGTGVYTGLAGGDVLRAAFTNGTFILENNGKVPGVSGSGVNNNQGPGFGEFYNDDFLGGNGALTHAEIAFGALALKPGSGQVITTAMDPIDQNQTGTNFSGGIRYWSNTTGLAPSGAAMGFVLYNTNNDVGTFGKSTGLGDMEILCELPMYLELGNYVWNDANKNGVQDPCEKALKDINVTLYKGATKIATTKTGTNGEYYFSSKSKLTTGTWTGTGADTTLLATTAYKLVFGEGQLVAGKLTVAGLGQFDVTLKDATASNGNDQNDSDAEVISGAFCINLTTGNAGSVNHTFDAGFYCTNPSIGANSIVVTAPKCAVTVPQNDGKISLSSAIAPYDKYRTKTGTGAWSGDTTYATATAIGSTFPKDLVTGISNAGATYTIRFYNGECCYKDTTITIAPVACCVLPVASATPQKQTICVDGTATAFTATPSTGVQYKWYGPLADTTSSLGTAVSGATSATFTPSGAALTTDGTKYYAVVVNTTGDVACADTAYVQLVVNAKPVIGDGSATICSGESVDLTTKITNYNSYQGQVWTVGTANGTAVATPTSVKPTGTTTYVLVAQNAAGCKDTANVVVTVNPKPSAGKDTTLACVNAANNTLATSYTLVPSPTGGTWSQLGTTPTTATITGNNVTGMSVTGTYQFIYTTTAGCKDTVAVTVAPCPVCVKPNAGPDAASVCQPTSTAKLTAVTTGGTWAPIGSPVNPSAATIDASGNISGLNAAGTYKFVYSITSGGQTCTDTAQVVVLAKPTIADGSATICAGESVDLTSKITNYNTYLSPVWTVSTAGGTAVTTPTSVKPTGTTTYVLVAQNAAGCKDTANVVVTVNPKPSAGADTTLVCLNGSVPSSVQLAAAPTGGTWTALAGNPTGATISSTGLVSVTNATAQGKSFDFIYTLNGCQDTVKVIVPVCVQPKGSIGDYVWKDQNNNGVQDSGEPAVAGVIVQLLNSTTSAVLATDTTDAQGLYLFSNLNSGTYQVKIVTTSLPAGCVISSKQDLGGDDTKDSDFNPTTGLSQVVTIDALGTGIAKDNPTIDAGLYSPKGSIGDYVWKDQNNNGVQDSGEPAVAGVIVQLLNSTTSAVLATDTTDAQGLYLFSNLNSGTYQVKIVTTSLPAGCVISSKQDLGGDDTKDSDFNPTTGLSQVVTIDALGTGIAKDNMTVDAGLYSPKGSIGDFVWKDQNNNGVQDSGEPAVAGVIVQLLNSTTSAVLATDTTDAQGLYLFPNLNSGTYQVKIVTTSLPAGCVISSKQDLGGDDTKDSDFNPMTGLSQVVTIDALGTGIAKDNMTVDAGLVVPCVASSVTLTDAPVCSADVQTYSITFSVTNKLDIVKVNKGTLSGNNPYTVTGIPSGASVIITDSLSAICKSDTTIVGPNCNCNPPVPVLLAPSLTACIGDTFPTLKATVVGLATVEWFSQQTGGTVLSTGLNYKPSGTVTGTTTYYAQARSTDPTCPTAVSTSRVPATINAQTCIDTIDLALKKSINTKVARVGDVLTYTIKVWNEWTKNATGVEVTDSIAMTVQFVSGSFVVSRGSATISGNVIKWTIGNIAANGDTVTLRYQVKATQAGVHLNTAEISKTNEKDKDSMPGNGKGGEDDIDQQCFTVPFDLCPNQKLEVSVPATLTNVQWFKNGGTVAVATGNVVLFSEVGVYTFTATNQTCPANGCCPVIIEAGTNCCPVDICVPFTIKKKRK</sequence>
<dbReference type="InterPro" id="IPR047589">
    <property type="entry name" value="DUF11_rpt"/>
</dbReference>
<feature type="domain" description="SD-repeat containing protein B" evidence="6">
    <location>
        <begin position="1766"/>
        <end position="1886"/>
    </location>
</feature>
<evidence type="ECO:0000313" key="9">
    <source>
        <dbReference type="Proteomes" id="UP000541352"/>
    </source>
</evidence>
<dbReference type="InterPro" id="IPR001434">
    <property type="entry name" value="OmcB-like_DUF11"/>
</dbReference>
<dbReference type="Proteomes" id="UP000541352">
    <property type="component" value="Unassembled WGS sequence"/>
</dbReference>
<dbReference type="NCBIfam" id="TIGR01451">
    <property type="entry name" value="B_ant_repeat"/>
    <property type="match status" value="1"/>
</dbReference>
<dbReference type="EMBL" id="JACIBY010000006">
    <property type="protein sequence ID" value="MBB3839368.1"/>
    <property type="molecule type" value="Genomic_DNA"/>
</dbReference>
<proteinExistence type="predicted"/>
<evidence type="ECO:0000259" key="7">
    <source>
        <dbReference type="Pfam" id="PF19081"/>
    </source>
</evidence>